<keyword evidence="6" id="KW-1185">Reference proteome</keyword>
<dbReference type="OrthoDB" id="737510at2759"/>
<dbReference type="SUPFAM" id="SSF55797">
    <property type="entry name" value="PR-1-like"/>
    <property type="match status" value="1"/>
</dbReference>
<gene>
    <name evidence="5" type="ORF">MCOR_48356</name>
</gene>
<feature type="compositionally biased region" description="Basic and acidic residues" evidence="2">
    <location>
        <begin position="81"/>
        <end position="104"/>
    </location>
</feature>
<feature type="region of interest" description="Disordered" evidence="2">
    <location>
        <begin position="139"/>
        <end position="160"/>
    </location>
</feature>
<name>A0A6J8E4G2_MYTCO</name>
<dbReference type="AlphaFoldDB" id="A0A6J8E4G2"/>
<dbReference type="PROSITE" id="PS51670">
    <property type="entry name" value="SHKT"/>
    <property type="match status" value="1"/>
</dbReference>
<feature type="domain" description="ShKT" evidence="4">
    <location>
        <begin position="379"/>
        <end position="416"/>
    </location>
</feature>
<evidence type="ECO:0000259" key="4">
    <source>
        <dbReference type="PROSITE" id="PS51670"/>
    </source>
</evidence>
<feature type="compositionally biased region" description="Polar residues" evidence="2">
    <location>
        <begin position="150"/>
        <end position="160"/>
    </location>
</feature>
<organism evidence="5 6">
    <name type="scientific">Mytilus coruscus</name>
    <name type="common">Sea mussel</name>
    <dbReference type="NCBI Taxonomy" id="42192"/>
    <lineage>
        <taxon>Eukaryota</taxon>
        <taxon>Metazoa</taxon>
        <taxon>Spiralia</taxon>
        <taxon>Lophotrochozoa</taxon>
        <taxon>Mollusca</taxon>
        <taxon>Bivalvia</taxon>
        <taxon>Autobranchia</taxon>
        <taxon>Pteriomorphia</taxon>
        <taxon>Mytilida</taxon>
        <taxon>Mytiloidea</taxon>
        <taxon>Mytilidae</taxon>
        <taxon>Mytilinae</taxon>
        <taxon>Mytilus</taxon>
    </lineage>
</organism>
<evidence type="ECO:0000256" key="1">
    <source>
        <dbReference type="PROSITE-ProRule" id="PRU01005"/>
    </source>
</evidence>
<dbReference type="InterPro" id="IPR035940">
    <property type="entry name" value="CAP_sf"/>
</dbReference>
<evidence type="ECO:0000256" key="2">
    <source>
        <dbReference type="SAM" id="MobiDB-lite"/>
    </source>
</evidence>
<feature type="compositionally biased region" description="Basic and acidic residues" evidence="2">
    <location>
        <begin position="60"/>
        <end position="71"/>
    </location>
</feature>
<comment type="caution">
    <text evidence="1">Lacks conserved residue(s) required for the propagation of feature annotation.</text>
</comment>
<dbReference type="Proteomes" id="UP000507470">
    <property type="component" value="Unassembled WGS sequence"/>
</dbReference>
<evidence type="ECO:0000256" key="3">
    <source>
        <dbReference type="SAM" id="SignalP"/>
    </source>
</evidence>
<accession>A0A6J8E4G2</accession>
<evidence type="ECO:0000313" key="5">
    <source>
        <dbReference type="EMBL" id="CAC5415674.1"/>
    </source>
</evidence>
<dbReference type="CDD" id="cd05380">
    <property type="entry name" value="CAP_euk"/>
    <property type="match status" value="1"/>
</dbReference>
<dbReference type="PRINTS" id="PR00837">
    <property type="entry name" value="V5TPXLIKE"/>
</dbReference>
<protein>
    <recommendedName>
        <fullName evidence="4">ShKT domain-containing protein</fullName>
    </recommendedName>
</protein>
<dbReference type="Pfam" id="PF00188">
    <property type="entry name" value="CAP"/>
    <property type="match status" value="1"/>
</dbReference>
<dbReference type="Gene3D" id="3.40.33.10">
    <property type="entry name" value="CAP"/>
    <property type="match status" value="1"/>
</dbReference>
<keyword evidence="3" id="KW-0732">Signal</keyword>
<proteinExistence type="predicted"/>
<dbReference type="InterPro" id="IPR014044">
    <property type="entry name" value="CAP_dom"/>
</dbReference>
<dbReference type="InterPro" id="IPR001283">
    <property type="entry name" value="CRISP-related"/>
</dbReference>
<feature type="region of interest" description="Disordered" evidence="2">
    <location>
        <begin position="58"/>
        <end position="105"/>
    </location>
</feature>
<reference evidence="5 6" key="1">
    <citation type="submission" date="2020-06" db="EMBL/GenBank/DDBJ databases">
        <authorList>
            <person name="Li R."/>
            <person name="Bekaert M."/>
        </authorList>
    </citation>
    <scope>NUCLEOTIDE SEQUENCE [LARGE SCALE GENOMIC DNA]</scope>
    <source>
        <strain evidence="6">wild</strain>
    </source>
</reference>
<dbReference type="InterPro" id="IPR003582">
    <property type="entry name" value="ShKT_dom"/>
</dbReference>
<dbReference type="PANTHER" id="PTHR10334">
    <property type="entry name" value="CYSTEINE-RICH SECRETORY PROTEIN-RELATED"/>
    <property type="match status" value="1"/>
</dbReference>
<feature type="signal peptide" evidence="3">
    <location>
        <begin position="1"/>
        <end position="15"/>
    </location>
</feature>
<dbReference type="EMBL" id="CACVKT020008471">
    <property type="protein sequence ID" value="CAC5415674.1"/>
    <property type="molecule type" value="Genomic_DNA"/>
</dbReference>
<evidence type="ECO:0000313" key="6">
    <source>
        <dbReference type="Proteomes" id="UP000507470"/>
    </source>
</evidence>
<dbReference type="SMART" id="SM00198">
    <property type="entry name" value="SCP"/>
    <property type="match status" value="1"/>
</dbReference>
<sequence length="427" mass="48960">MHLLIFTVLLTGVLTLPREHIALGPPLSEEDVNDETPPHDDFESLISDEIAEKLIANAISDKEKNSTENDQKGASTRKLKGRDIIKASKREQNEKPWKFKKDGNTEDTTSAMKRYHTWYSQEHRWRDYPYKIKRGRNSVFGNEPKRDISRNPQKRQVNSENEAALLDIKGVKKPCRLSDEEATRALDIHRAFRKEESAGNMWSLDWDPELADLAQGLADECTFKHTNLMFANGVRVGQNLGAITGSNHSIERIVHMFMNEKDDYNYKDHQWTDVVGHYLQVVNWRTIKVGCAVNKCDNLYVSTSTQKDIWNNAWYWVCDYWPPVSYKSRPYDYTDGQVCSECMVPKDSGLGWKCADQTCRDCKLDGTDPDCKQSKECTKLNEDKDPMCPMIAIYGMCGGHNFKWALINCQTSCKLCSTVNDAFLEEA</sequence>
<feature type="chain" id="PRO_5026759983" description="ShKT domain-containing protein" evidence="3">
    <location>
        <begin position="16"/>
        <end position="427"/>
    </location>
</feature>